<reference evidence="1" key="1">
    <citation type="submission" date="2021-06" db="EMBL/GenBank/DDBJ databases">
        <authorList>
            <person name="Hodson N. C."/>
            <person name="Mongue J. A."/>
            <person name="Jaron S. K."/>
        </authorList>
    </citation>
    <scope>NUCLEOTIDE SEQUENCE</scope>
</reference>
<evidence type="ECO:0000313" key="1">
    <source>
        <dbReference type="EMBL" id="CAG7728711.1"/>
    </source>
</evidence>
<dbReference type="Proteomes" id="UP000708208">
    <property type="component" value="Unassembled WGS sequence"/>
</dbReference>
<comment type="caution">
    <text evidence="1">The sequence shown here is derived from an EMBL/GenBank/DDBJ whole genome shotgun (WGS) entry which is preliminary data.</text>
</comment>
<keyword evidence="2" id="KW-1185">Reference proteome</keyword>
<dbReference type="AlphaFoldDB" id="A0A8J2KNM9"/>
<gene>
    <name evidence="1" type="ORF">AFUS01_LOCUS17472</name>
</gene>
<accession>A0A8J2KNM9</accession>
<organism evidence="1 2">
    <name type="scientific">Allacma fusca</name>
    <dbReference type="NCBI Taxonomy" id="39272"/>
    <lineage>
        <taxon>Eukaryota</taxon>
        <taxon>Metazoa</taxon>
        <taxon>Ecdysozoa</taxon>
        <taxon>Arthropoda</taxon>
        <taxon>Hexapoda</taxon>
        <taxon>Collembola</taxon>
        <taxon>Symphypleona</taxon>
        <taxon>Sminthuridae</taxon>
        <taxon>Allacma</taxon>
    </lineage>
</organism>
<sequence>IFGWRTGRRRDDCQTNKIS</sequence>
<name>A0A8J2KNM9_9HEXA</name>
<evidence type="ECO:0000313" key="2">
    <source>
        <dbReference type="Proteomes" id="UP000708208"/>
    </source>
</evidence>
<proteinExistence type="predicted"/>
<protein>
    <submittedName>
        <fullName evidence="1">Uncharacterized protein</fullName>
    </submittedName>
</protein>
<feature type="non-terminal residue" evidence="1">
    <location>
        <position position="1"/>
    </location>
</feature>
<dbReference type="EMBL" id="CAJVCH010167209">
    <property type="protein sequence ID" value="CAG7728711.1"/>
    <property type="molecule type" value="Genomic_DNA"/>
</dbReference>